<keyword evidence="7 9" id="KW-0503">Monooxygenase</keyword>
<dbReference type="GO" id="GO:0016712">
    <property type="term" value="F:oxidoreductase activity, acting on paired donors, with incorporation or reduction of molecular oxygen, reduced flavin or flavoprotein as one donor, and incorporation of one atom of oxygen"/>
    <property type="evidence" value="ECO:0007669"/>
    <property type="project" value="InterPro"/>
</dbReference>
<keyword evidence="4 8" id="KW-0479">Metal-binding</keyword>
<dbReference type="InterPro" id="IPR002402">
    <property type="entry name" value="Cyt_P450_E_grp-II"/>
</dbReference>
<comment type="cofactor">
    <cofactor evidence="1 8">
        <name>heme</name>
        <dbReference type="ChEBI" id="CHEBI:30413"/>
    </cofactor>
</comment>
<keyword evidence="10" id="KW-1133">Transmembrane helix</keyword>
<dbReference type="EMBL" id="AY230503">
    <property type="protein sequence ID" value="AAO73957.1"/>
    <property type="molecule type" value="Genomic_DNA"/>
</dbReference>
<dbReference type="PANTHER" id="PTHR24287:SF1">
    <property type="entry name" value="P450, PUTATIVE (EUROFUNG)-RELATED"/>
    <property type="match status" value="1"/>
</dbReference>
<dbReference type="PRINTS" id="PR01239">
    <property type="entry name" value="EP450IICYP52"/>
</dbReference>
<dbReference type="CDD" id="cd11063">
    <property type="entry name" value="CYP52"/>
    <property type="match status" value="1"/>
</dbReference>
<evidence type="ECO:0000256" key="9">
    <source>
        <dbReference type="RuleBase" id="RU000461"/>
    </source>
</evidence>
<dbReference type="PROSITE" id="PS00086">
    <property type="entry name" value="CYTOCHROME_P450"/>
    <property type="match status" value="1"/>
</dbReference>
<accession>Q874J0</accession>
<evidence type="ECO:0000256" key="2">
    <source>
        <dbReference type="ARBA" id="ARBA00010617"/>
    </source>
</evidence>
<keyword evidence="10" id="KW-0472">Membrane</keyword>
<evidence type="ECO:0000256" key="5">
    <source>
        <dbReference type="ARBA" id="ARBA00023002"/>
    </source>
</evidence>
<keyword evidence="6 8" id="KW-0408">Iron</keyword>
<evidence type="ECO:0000313" key="11">
    <source>
        <dbReference type="EMBL" id="AAO73957.1"/>
    </source>
</evidence>
<feature type="transmembrane region" description="Helical" evidence="10">
    <location>
        <begin position="6"/>
        <end position="25"/>
    </location>
</feature>
<proteinExistence type="inferred from homology"/>
<sequence length="499" mass="57013">MAISSLLSWDVICVVFICVCVYFGYEYCYTKYLMHKHGAREIENVINDGFFGFRLPLLLMRASNEGRLIEFSVKRFESAPHPQNKTLVNRALSVPVILTKDPVNIKAMLSTQFDDFSLGLRLHQFAPLLGKGIFTLDGPEWKQSRSMLRPQFAKDRVSHISDLEPHFVLLRKHIDGHNGDYFDIQELYFRFSMDVATGFLFGESVGSLKDEDARFSEAFNESQKYLATRATLHELYFLCDGFRFRQYNKVVRKFCSQCVHKALDVAPEDTSEYVFLRELVKHTRDPVVLQDQALNVLLAGRDTTASLLSFATFELARNDHMWRKLREEVISTMGPSSDEITVAGLKSCRYLKAILNETLRLYPSVPRNARFATRNTTLPRGGGPDGSFPILIRKGQPVGYFICATHLNEKVYGNDSHVFRPERWAALEGKSLGWSYLPFNGGPRSCLGQQFAILEASYVLARLTQCYTTIQLRTTEYPPKKLVHLTMSLLNGVYIRTRT</sequence>
<dbReference type="VEuPathDB" id="FungiDB:CTMYA2_042620"/>
<dbReference type="GO" id="GO:0020037">
    <property type="term" value="F:heme binding"/>
    <property type="evidence" value="ECO:0007669"/>
    <property type="project" value="InterPro"/>
</dbReference>
<evidence type="ECO:0000256" key="1">
    <source>
        <dbReference type="ARBA" id="ARBA00001971"/>
    </source>
</evidence>
<keyword evidence="10" id="KW-0812">Transmembrane</keyword>
<dbReference type="InterPro" id="IPR017972">
    <property type="entry name" value="Cyt_P450_CS"/>
</dbReference>
<evidence type="ECO:0000256" key="4">
    <source>
        <dbReference type="ARBA" id="ARBA00022723"/>
    </source>
</evidence>
<evidence type="ECO:0000256" key="10">
    <source>
        <dbReference type="SAM" id="Phobius"/>
    </source>
</evidence>
<dbReference type="SUPFAM" id="SSF48264">
    <property type="entry name" value="Cytochrome P450"/>
    <property type="match status" value="1"/>
</dbReference>
<feature type="binding site" description="axial binding residue" evidence="8">
    <location>
        <position position="446"/>
    </location>
    <ligand>
        <name>heme</name>
        <dbReference type="ChEBI" id="CHEBI:30413"/>
    </ligand>
    <ligandPart>
        <name>Fe</name>
        <dbReference type="ChEBI" id="CHEBI:18248"/>
    </ligandPart>
</feature>
<evidence type="ECO:0000256" key="7">
    <source>
        <dbReference type="ARBA" id="ARBA00023033"/>
    </source>
</evidence>
<dbReference type="Pfam" id="PF00067">
    <property type="entry name" value="p450"/>
    <property type="match status" value="1"/>
</dbReference>
<dbReference type="InterPro" id="IPR002974">
    <property type="entry name" value="Cyt_P450_E_CYP52_ascomycetes"/>
</dbReference>
<evidence type="ECO:0000256" key="8">
    <source>
        <dbReference type="PIRSR" id="PIRSR602402-1"/>
    </source>
</evidence>
<dbReference type="Gene3D" id="1.10.630.10">
    <property type="entry name" value="Cytochrome P450"/>
    <property type="match status" value="1"/>
</dbReference>
<protein>
    <submittedName>
        <fullName evidence="11">CYP52D2</fullName>
    </submittedName>
</protein>
<dbReference type="PANTHER" id="PTHR24287">
    <property type="entry name" value="P450, PUTATIVE (EUROFUNG)-RELATED"/>
    <property type="match status" value="1"/>
</dbReference>
<gene>
    <name evidence="11" type="primary">CYP52D2</name>
</gene>
<dbReference type="PRINTS" id="PR00464">
    <property type="entry name" value="EP450II"/>
</dbReference>
<name>Q874J0_CANTR</name>
<comment type="similarity">
    <text evidence="2 9">Belongs to the cytochrome P450 family.</text>
</comment>
<keyword evidence="3 8" id="KW-0349">Heme</keyword>
<dbReference type="InterPro" id="IPR001128">
    <property type="entry name" value="Cyt_P450"/>
</dbReference>
<keyword evidence="5 9" id="KW-0560">Oxidoreductase</keyword>
<dbReference type="VEuPathDB" id="FungiDB:CTRG_01061"/>
<evidence type="ECO:0000256" key="3">
    <source>
        <dbReference type="ARBA" id="ARBA00022617"/>
    </source>
</evidence>
<dbReference type="PRINTS" id="PR00385">
    <property type="entry name" value="P450"/>
</dbReference>
<reference evidence="11" key="1">
    <citation type="journal article" date="2003" name="Appl. Environ. Microbiol.">
        <title>Identification and characterization of the CYP52 family of Candida tropicalis ATCC 20336, important for the conversion of fatty acids and alkanes to alpha,omega-dicarboxylic acids.</title>
        <authorList>
            <person name="Craft D.L."/>
            <person name="Madduri K."/>
            <person name="Eshoo M."/>
            <person name="Wilson R."/>
        </authorList>
    </citation>
    <scope>NUCLEOTIDE SEQUENCE</scope>
</reference>
<evidence type="ECO:0000256" key="6">
    <source>
        <dbReference type="ARBA" id="ARBA00023004"/>
    </source>
</evidence>
<dbReference type="GO" id="GO:0005506">
    <property type="term" value="F:iron ion binding"/>
    <property type="evidence" value="ECO:0007669"/>
    <property type="project" value="InterPro"/>
</dbReference>
<dbReference type="AlphaFoldDB" id="Q874J0"/>
<dbReference type="InterPro" id="IPR047146">
    <property type="entry name" value="Cyt_P450_E_CYP52_fungi"/>
</dbReference>
<organism evidence="11">
    <name type="scientific">Candida tropicalis</name>
    <name type="common">Yeast</name>
    <dbReference type="NCBI Taxonomy" id="5482"/>
    <lineage>
        <taxon>Eukaryota</taxon>
        <taxon>Fungi</taxon>
        <taxon>Dikarya</taxon>
        <taxon>Ascomycota</taxon>
        <taxon>Saccharomycotina</taxon>
        <taxon>Pichiomycetes</taxon>
        <taxon>Debaryomycetaceae</taxon>
        <taxon>Candida/Lodderomyces clade</taxon>
        <taxon>Candida</taxon>
    </lineage>
</organism>
<dbReference type="InterPro" id="IPR036396">
    <property type="entry name" value="Cyt_P450_sf"/>
</dbReference>